<dbReference type="OrthoDB" id="25840at2759"/>
<feature type="domain" description="DNA-repair protein Xrcc1 N-terminal" evidence="1">
    <location>
        <begin position="8"/>
        <end position="97"/>
    </location>
</feature>
<dbReference type="SUPFAM" id="SSF49785">
    <property type="entry name" value="Galactose-binding domain-like"/>
    <property type="match status" value="1"/>
</dbReference>
<dbReference type="GO" id="GO:0005634">
    <property type="term" value="C:nucleus"/>
    <property type="evidence" value="ECO:0007669"/>
    <property type="project" value="InterPro"/>
</dbReference>
<evidence type="ECO:0000259" key="1">
    <source>
        <dbReference type="Pfam" id="PF01834"/>
    </source>
</evidence>
<dbReference type="PANTHER" id="PTHR11370">
    <property type="entry name" value="DNA-REPAIR PROTEIN XRCC1"/>
    <property type="match status" value="1"/>
</dbReference>
<dbReference type="GO" id="GO:0006284">
    <property type="term" value="P:base-excision repair"/>
    <property type="evidence" value="ECO:0007669"/>
    <property type="project" value="TreeGrafter"/>
</dbReference>
<name>A0A7L0UQK7_9PASE</name>
<dbReference type="GO" id="GO:0003684">
    <property type="term" value="F:damaged DNA binding"/>
    <property type="evidence" value="ECO:0007669"/>
    <property type="project" value="InterPro"/>
</dbReference>
<dbReference type="AlphaFoldDB" id="A0A7L0UQK7"/>
<accession>A0A7L0UQK7</accession>
<comment type="caution">
    <text evidence="2">The sequence shown here is derived from an EMBL/GenBank/DDBJ whole genome shotgun (WGS) entry which is preliminary data.</text>
</comment>
<dbReference type="PANTHER" id="PTHR11370:SF5">
    <property type="entry name" value="DNA REPAIR PROTEIN XRCC1"/>
    <property type="match status" value="1"/>
</dbReference>
<evidence type="ECO:0000313" key="2">
    <source>
        <dbReference type="EMBL" id="NXL69374.1"/>
    </source>
</evidence>
<organism evidence="2 3">
    <name type="scientific">Leptocoma aspasia</name>
    <dbReference type="NCBI Taxonomy" id="2585812"/>
    <lineage>
        <taxon>Eukaryota</taxon>
        <taxon>Metazoa</taxon>
        <taxon>Chordata</taxon>
        <taxon>Craniata</taxon>
        <taxon>Vertebrata</taxon>
        <taxon>Euteleostomi</taxon>
        <taxon>Archelosauria</taxon>
        <taxon>Archosauria</taxon>
        <taxon>Dinosauria</taxon>
        <taxon>Saurischia</taxon>
        <taxon>Theropoda</taxon>
        <taxon>Coelurosauria</taxon>
        <taxon>Aves</taxon>
        <taxon>Neognathae</taxon>
        <taxon>Neoaves</taxon>
        <taxon>Telluraves</taxon>
        <taxon>Australaves</taxon>
        <taxon>Passeriformes</taxon>
        <taxon>Passeroidea</taxon>
        <taxon>Nectariniidae</taxon>
        <taxon>Leptocoma</taxon>
    </lineage>
</organism>
<dbReference type="Proteomes" id="UP000558164">
    <property type="component" value="Unassembled WGS sequence"/>
</dbReference>
<reference evidence="2 3" key="1">
    <citation type="submission" date="2019-09" db="EMBL/GenBank/DDBJ databases">
        <title>Bird 10,000 Genomes (B10K) Project - Family phase.</title>
        <authorList>
            <person name="Zhang G."/>
        </authorList>
    </citation>
    <scope>NUCLEOTIDE SEQUENCE [LARGE SCALE GENOMIC DNA]</scope>
    <source>
        <strain evidence="2">B10K-DU-001-35</strain>
        <tissue evidence="2">Muscle</tissue>
    </source>
</reference>
<protein>
    <submittedName>
        <fullName evidence="2">XRCC1 protein</fullName>
    </submittedName>
</protein>
<dbReference type="InterPro" id="IPR002706">
    <property type="entry name" value="Xrcc1_N"/>
</dbReference>
<evidence type="ECO:0000313" key="3">
    <source>
        <dbReference type="Proteomes" id="UP000558164"/>
    </source>
</evidence>
<feature type="non-terminal residue" evidence="2">
    <location>
        <position position="1"/>
    </location>
</feature>
<proteinExistence type="predicted"/>
<dbReference type="InterPro" id="IPR008979">
    <property type="entry name" value="Galactose-bd-like_sf"/>
</dbReference>
<keyword evidence="3" id="KW-1185">Reference proteome</keyword>
<dbReference type="Gene3D" id="2.60.120.260">
    <property type="entry name" value="Galactose-binding domain-like"/>
    <property type="match status" value="1"/>
</dbReference>
<gene>
    <name evidence="2" type="primary">Xrcc1_0</name>
    <name evidence="2" type="ORF">LEPASP_R15570</name>
</gene>
<dbReference type="GO" id="GO:0000012">
    <property type="term" value="P:single strand break repair"/>
    <property type="evidence" value="ECO:0007669"/>
    <property type="project" value="InterPro"/>
</dbReference>
<feature type="non-terminal residue" evidence="2">
    <location>
        <position position="105"/>
    </location>
</feature>
<dbReference type="EMBL" id="VXAX01000117">
    <property type="protein sequence ID" value="NXL69374.1"/>
    <property type="molecule type" value="Genomic_DNA"/>
</dbReference>
<dbReference type="Pfam" id="PF01834">
    <property type="entry name" value="XRCC1_N"/>
    <property type="match status" value="1"/>
</dbReference>
<sequence length="105" mass="10738">GVSDLGAVPQLGGSRPIHSLHIGNDGSAFVEVLVGSSAGGGFQVLLPTAALMSPSESRAGAEPRRVRLFGPEALVRGPAQLTWDRLQVVLSQPYCQVSSPGGAGY</sequence>